<dbReference type="RefSeq" id="WP_181579619.1">
    <property type="nucleotide sequence ID" value="NZ_CP059399.1"/>
</dbReference>
<keyword evidence="4" id="KW-0560">Oxidoreductase</keyword>
<dbReference type="GO" id="GO:0016705">
    <property type="term" value="F:oxidoreductase activity, acting on paired donors, with incorporation or reduction of molecular oxygen"/>
    <property type="evidence" value="ECO:0007669"/>
    <property type="project" value="InterPro"/>
</dbReference>
<accession>A0A7D6V640</accession>
<evidence type="ECO:0000313" key="7">
    <source>
        <dbReference type="EMBL" id="QLY28412.1"/>
    </source>
</evidence>
<keyword evidence="5" id="KW-0408">Iron</keyword>
<evidence type="ECO:0000256" key="4">
    <source>
        <dbReference type="ARBA" id="ARBA00023002"/>
    </source>
</evidence>
<dbReference type="InterPro" id="IPR036396">
    <property type="entry name" value="Cyt_P450_sf"/>
</dbReference>
<sequence length="277" mass="30556">MARELFADARVSVDYRDPGFPHIHEGMKMLADGPRSMFNTDGSEHARYRRMLAKPFTPKRLDILRPMIQQHVDQHLDVMLAAGNSADLAEAFALPVPSTVICEMLGVPYDKHRFFQEHTEVGFSLTSTPEEKQQSMVLLLGFLNELVAAKLEAPGEDALSDLAEHVRAGELEVWEAALQGLGMLVAGHETTASMICLSVAALLQEPDKLALVRDAVEPKVLGNEIDELLRYMSIVHSGVRRVALADIEIGGELIRAGDGIVVELPTANWDPKVFDHM</sequence>
<dbReference type="PANTHER" id="PTHR46696">
    <property type="entry name" value="P450, PUTATIVE (EUROFUNG)-RELATED"/>
    <property type="match status" value="1"/>
</dbReference>
<dbReference type="AlphaFoldDB" id="A0A7D6V640"/>
<dbReference type="SUPFAM" id="SSF48264">
    <property type="entry name" value="Cytochrome P450"/>
    <property type="match status" value="1"/>
</dbReference>
<evidence type="ECO:0000256" key="5">
    <source>
        <dbReference type="ARBA" id="ARBA00023004"/>
    </source>
</evidence>
<dbReference type="Proteomes" id="UP000515512">
    <property type="component" value="Chromosome"/>
</dbReference>
<comment type="similarity">
    <text evidence="1">Belongs to the cytochrome P450 family.</text>
</comment>
<name>A0A7D6V640_9NOCA</name>
<dbReference type="EMBL" id="CP059399">
    <property type="protein sequence ID" value="QLY28412.1"/>
    <property type="molecule type" value="Genomic_DNA"/>
</dbReference>
<organism evidence="7 8">
    <name type="scientific">Nocardia huaxiensis</name>
    <dbReference type="NCBI Taxonomy" id="2755382"/>
    <lineage>
        <taxon>Bacteria</taxon>
        <taxon>Bacillati</taxon>
        <taxon>Actinomycetota</taxon>
        <taxon>Actinomycetes</taxon>
        <taxon>Mycobacteriales</taxon>
        <taxon>Nocardiaceae</taxon>
        <taxon>Nocardia</taxon>
    </lineage>
</organism>
<protein>
    <submittedName>
        <fullName evidence="7">Cytochrome P450</fullName>
    </submittedName>
</protein>
<evidence type="ECO:0000256" key="2">
    <source>
        <dbReference type="ARBA" id="ARBA00022617"/>
    </source>
</evidence>
<keyword evidence="3" id="KW-0479">Metal-binding</keyword>
<evidence type="ECO:0000256" key="3">
    <source>
        <dbReference type="ARBA" id="ARBA00022723"/>
    </source>
</evidence>
<reference evidence="7 8" key="1">
    <citation type="submission" date="2020-07" db="EMBL/GenBank/DDBJ databases">
        <authorList>
            <person name="Zhuang K."/>
            <person name="Ran Y."/>
        </authorList>
    </citation>
    <scope>NUCLEOTIDE SEQUENCE [LARGE SCALE GENOMIC DNA]</scope>
    <source>
        <strain evidence="7 8">WCH-YHL-001</strain>
    </source>
</reference>
<dbReference type="Gene3D" id="1.10.630.10">
    <property type="entry name" value="Cytochrome P450"/>
    <property type="match status" value="1"/>
</dbReference>
<keyword evidence="6" id="KW-0503">Monooxygenase</keyword>
<gene>
    <name evidence="7" type="ORF">H0264_23940</name>
</gene>
<dbReference type="InterPro" id="IPR002397">
    <property type="entry name" value="Cyt_P450_B"/>
</dbReference>
<dbReference type="PANTHER" id="PTHR46696:SF1">
    <property type="entry name" value="CYTOCHROME P450 YJIB-RELATED"/>
    <property type="match status" value="1"/>
</dbReference>
<evidence type="ECO:0000256" key="6">
    <source>
        <dbReference type="ARBA" id="ARBA00023033"/>
    </source>
</evidence>
<keyword evidence="8" id="KW-1185">Reference proteome</keyword>
<proteinExistence type="inferred from homology"/>
<dbReference type="KEGG" id="nhu:H0264_23940"/>
<dbReference type="PRINTS" id="PR00359">
    <property type="entry name" value="BP450"/>
</dbReference>
<dbReference type="GO" id="GO:0005506">
    <property type="term" value="F:iron ion binding"/>
    <property type="evidence" value="ECO:0007669"/>
    <property type="project" value="InterPro"/>
</dbReference>
<evidence type="ECO:0000313" key="8">
    <source>
        <dbReference type="Proteomes" id="UP000515512"/>
    </source>
</evidence>
<dbReference type="Pfam" id="PF00067">
    <property type="entry name" value="p450"/>
    <property type="match status" value="1"/>
</dbReference>
<dbReference type="InterPro" id="IPR001128">
    <property type="entry name" value="Cyt_P450"/>
</dbReference>
<keyword evidence="2" id="KW-0349">Heme</keyword>
<evidence type="ECO:0000256" key="1">
    <source>
        <dbReference type="ARBA" id="ARBA00010617"/>
    </source>
</evidence>
<dbReference type="GO" id="GO:0020037">
    <property type="term" value="F:heme binding"/>
    <property type="evidence" value="ECO:0007669"/>
    <property type="project" value="InterPro"/>
</dbReference>
<dbReference type="GO" id="GO:0004497">
    <property type="term" value="F:monooxygenase activity"/>
    <property type="evidence" value="ECO:0007669"/>
    <property type="project" value="UniProtKB-KW"/>
</dbReference>